<feature type="non-terminal residue" evidence="6">
    <location>
        <position position="1"/>
    </location>
</feature>
<dbReference type="InterPro" id="IPR029525">
    <property type="entry name" value="INO80C/Ies6"/>
</dbReference>
<feature type="domain" description="Vps72/YL1 C-terminal" evidence="5">
    <location>
        <begin position="8"/>
        <end position="37"/>
    </location>
</feature>
<evidence type="ECO:0000313" key="7">
    <source>
        <dbReference type="Proteomes" id="UP001194468"/>
    </source>
</evidence>
<dbReference type="GO" id="GO:0006338">
    <property type="term" value="P:chromatin remodeling"/>
    <property type="evidence" value="ECO:0007669"/>
    <property type="project" value="InterPro"/>
</dbReference>
<comment type="subcellular location">
    <subcellularLocation>
        <location evidence="1">Nucleus</location>
    </subcellularLocation>
</comment>
<dbReference type="SMART" id="SM00993">
    <property type="entry name" value="YL1_C"/>
    <property type="match status" value="1"/>
</dbReference>
<evidence type="ECO:0000313" key="6">
    <source>
        <dbReference type="EMBL" id="KAF8431182.1"/>
    </source>
</evidence>
<evidence type="ECO:0000256" key="4">
    <source>
        <dbReference type="ARBA" id="ARBA00023242"/>
    </source>
</evidence>
<keyword evidence="4" id="KW-0539">Nucleus</keyword>
<dbReference type="PANTHER" id="PTHR31200">
    <property type="entry name" value="INO80 COMPLEX SUBUNIT C"/>
    <property type="match status" value="1"/>
</dbReference>
<evidence type="ECO:0000256" key="1">
    <source>
        <dbReference type="ARBA" id="ARBA00004123"/>
    </source>
</evidence>
<keyword evidence="7" id="KW-1185">Reference proteome</keyword>
<keyword evidence="2" id="KW-0805">Transcription regulation</keyword>
<reference evidence="6" key="2">
    <citation type="journal article" date="2020" name="Nat. Commun.">
        <title>Large-scale genome sequencing of mycorrhizal fungi provides insights into the early evolution of symbiotic traits.</title>
        <authorList>
            <person name="Miyauchi S."/>
            <person name="Kiss E."/>
            <person name="Kuo A."/>
            <person name="Drula E."/>
            <person name="Kohler A."/>
            <person name="Sanchez-Garcia M."/>
            <person name="Morin E."/>
            <person name="Andreopoulos B."/>
            <person name="Barry K.W."/>
            <person name="Bonito G."/>
            <person name="Buee M."/>
            <person name="Carver A."/>
            <person name="Chen C."/>
            <person name="Cichocki N."/>
            <person name="Clum A."/>
            <person name="Culley D."/>
            <person name="Crous P.W."/>
            <person name="Fauchery L."/>
            <person name="Girlanda M."/>
            <person name="Hayes R.D."/>
            <person name="Keri Z."/>
            <person name="LaButti K."/>
            <person name="Lipzen A."/>
            <person name="Lombard V."/>
            <person name="Magnuson J."/>
            <person name="Maillard F."/>
            <person name="Murat C."/>
            <person name="Nolan M."/>
            <person name="Ohm R.A."/>
            <person name="Pangilinan J."/>
            <person name="Pereira M.F."/>
            <person name="Perotto S."/>
            <person name="Peter M."/>
            <person name="Pfister S."/>
            <person name="Riley R."/>
            <person name="Sitrit Y."/>
            <person name="Stielow J.B."/>
            <person name="Szollosi G."/>
            <person name="Zifcakova L."/>
            <person name="Stursova M."/>
            <person name="Spatafora J.W."/>
            <person name="Tedersoo L."/>
            <person name="Vaario L.M."/>
            <person name="Yamada A."/>
            <person name="Yan M."/>
            <person name="Wang P."/>
            <person name="Xu J."/>
            <person name="Bruns T."/>
            <person name="Baldrian P."/>
            <person name="Vilgalys R."/>
            <person name="Dunand C."/>
            <person name="Henrissat B."/>
            <person name="Grigoriev I.V."/>
            <person name="Hibbett D."/>
            <person name="Nagy L.G."/>
            <person name="Martin F.M."/>
        </authorList>
    </citation>
    <scope>NUCLEOTIDE SEQUENCE</scope>
    <source>
        <strain evidence="6">BED1</strain>
    </source>
</reference>
<evidence type="ECO:0000256" key="3">
    <source>
        <dbReference type="ARBA" id="ARBA00023163"/>
    </source>
</evidence>
<dbReference type="Pfam" id="PF08265">
    <property type="entry name" value="YL1_C"/>
    <property type="match status" value="1"/>
</dbReference>
<dbReference type="PANTHER" id="PTHR31200:SF1">
    <property type="entry name" value="INO80 COMPLEX SUBUNIT C"/>
    <property type="match status" value="1"/>
</dbReference>
<dbReference type="AlphaFoldDB" id="A0AAD4BI23"/>
<dbReference type="Proteomes" id="UP001194468">
    <property type="component" value="Unassembled WGS sequence"/>
</dbReference>
<dbReference type="GO" id="GO:0031011">
    <property type="term" value="C:Ino80 complex"/>
    <property type="evidence" value="ECO:0007669"/>
    <property type="project" value="InterPro"/>
</dbReference>
<name>A0AAD4BI23_BOLED</name>
<reference evidence="6" key="1">
    <citation type="submission" date="2019-10" db="EMBL/GenBank/DDBJ databases">
        <authorList>
            <consortium name="DOE Joint Genome Institute"/>
            <person name="Kuo A."/>
            <person name="Miyauchi S."/>
            <person name="Kiss E."/>
            <person name="Drula E."/>
            <person name="Kohler A."/>
            <person name="Sanchez-Garcia M."/>
            <person name="Andreopoulos B."/>
            <person name="Barry K.W."/>
            <person name="Bonito G."/>
            <person name="Buee M."/>
            <person name="Carver A."/>
            <person name="Chen C."/>
            <person name="Cichocki N."/>
            <person name="Clum A."/>
            <person name="Culley D."/>
            <person name="Crous P.W."/>
            <person name="Fauchery L."/>
            <person name="Girlanda M."/>
            <person name="Hayes R."/>
            <person name="Keri Z."/>
            <person name="LaButti K."/>
            <person name="Lipzen A."/>
            <person name="Lombard V."/>
            <person name="Magnuson J."/>
            <person name="Maillard F."/>
            <person name="Morin E."/>
            <person name="Murat C."/>
            <person name="Nolan M."/>
            <person name="Ohm R."/>
            <person name="Pangilinan J."/>
            <person name="Pereira M."/>
            <person name="Perotto S."/>
            <person name="Peter M."/>
            <person name="Riley R."/>
            <person name="Sitrit Y."/>
            <person name="Stielow B."/>
            <person name="Szollosi G."/>
            <person name="Zifcakova L."/>
            <person name="Stursova M."/>
            <person name="Spatafora J.W."/>
            <person name="Tedersoo L."/>
            <person name="Vaario L.-M."/>
            <person name="Yamada A."/>
            <person name="Yan M."/>
            <person name="Wang P."/>
            <person name="Xu J."/>
            <person name="Bruns T."/>
            <person name="Baldrian P."/>
            <person name="Vilgalys R."/>
            <person name="Henrissat B."/>
            <person name="Grigoriev I.V."/>
            <person name="Hibbett D."/>
            <person name="Nagy L.G."/>
            <person name="Martin F.M."/>
        </authorList>
    </citation>
    <scope>NUCLEOTIDE SEQUENCE</scope>
    <source>
        <strain evidence="6">BED1</strain>
    </source>
</reference>
<keyword evidence="3" id="KW-0804">Transcription</keyword>
<evidence type="ECO:0000256" key="2">
    <source>
        <dbReference type="ARBA" id="ARBA00023015"/>
    </source>
</evidence>
<dbReference type="InterPro" id="IPR013272">
    <property type="entry name" value="Vps72/YL1_C"/>
</dbReference>
<proteinExistence type="predicted"/>
<comment type="caution">
    <text evidence="6">The sequence shown here is derived from an EMBL/GenBank/DDBJ whole genome shotgun (WGS) entry which is preliminary data.</text>
</comment>
<dbReference type="EMBL" id="WHUW01000052">
    <property type="protein sequence ID" value="KAF8431182.1"/>
    <property type="molecule type" value="Genomic_DNA"/>
</dbReference>
<sequence>SLLPQLCTYCDTTGLKALYTVPRTTLRYHDTSVYDLIETLYVPVAKDYFSARGVNAIVKYCLETRAASPVSWAGC</sequence>
<protein>
    <recommendedName>
        <fullName evidence="5">Vps72/YL1 C-terminal domain-containing protein</fullName>
    </recommendedName>
</protein>
<organism evidence="6 7">
    <name type="scientific">Boletus edulis BED1</name>
    <dbReference type="NCBI Taxonomy" id="1328754"/>
    <lineage>
        <taxon>Eukaryota</taxon>
        <taxon>Fungi</taxon>
        <taxon>Dikarya</taxon>
        <taxon>Basidiomycota</taxon>
        <taxon>Agaricomycotina</taxon>
        <taxon>Agaricomycetes</taxon>
        <taxon>Agaricomycetidae</taxon>
        <taxon>Boletales</taxon>
        <taxon>Boletineae</taxon>
        <taxon>Boletaceae</taxon>
        <taxon>Boletoideae</taxon>
        <taxon>Boletus</taxon>
    </lineage>
</organism>
<gene>
    <name evidence="6" type="ORF">L210DRAFT_3416530</name>
</gene>
<evidence type="ECO:0000259" key="5">
    <source>
        <dbReference type="SMART" id="SM00993"/>
    </source>
</evidence>
<accession>A0AAD4BI23</accession>